<name>A0A8B3S153_9EURY</name>
<dbReference type="Proteomes" id="UP000291831">
    <property type="component" value="Unassembled WGS sequence"/>
</dbReference>
<accession>A0A8B3S153</accession>
<protein>
    <submittedName>
        <fullName evidence="1">Uncharacterized protein</fullName>
    </submittedName>
</protein>
<reference evidence="2" key="1">
    <citation type="submission" date="2019-01" db="EMBL/GenBank/DDBJ databases">
        <title>Anaerobic oxidation of ethane by archaea from a marine hydrocarbon seep.</title>
        <authorList>
            <person name="Musat F."/>
        </authorList>
    </citation>
    <scope>NUCLEOTIDE SEQUENCE [LARGE SCALE GENOMIC DNA]</scope>
</reference>
<evidence type="ECO:0000313" key="1">
    <source>
        <dbReference type="EMBL" id="RZB28890.1"/>
    </source>
</evidence>
<comment type="caution">
    <text evidence="1">The sequence shown here is derived from an EMBL/GenBank/DDBJ whole genome shotgun (WGS) entry which is preliminary data.</text>
</comment>
<dbReference type="AlphaFoldDB" id="A0A8B3S153"/>
<sequence length="55" mass="6435">MFIKRKSLTSLVPISTGSVTYDTLKNFLNVISKAVRYILMWINTDSKVEEWINLR</sequence>
<proteinExistence type="predicted"/>
<dbReference type="EMBL" id="RPGO01000033">
    <property type="protein sequence ID" value="RZB28890.1"/>
    <property type="molecule type" value="Genomic_DNA"/>
</dbReference>
<gene>
    <name evidence="1" type="ORF">AEth_01494</name>
</gene>
<organism evidence="1 2">
    <name type="scientific">Candidatus Argoarchaeum ethanivorans</name>
    <dbReference type="NCBI Taxonomy" id="2608793"/>
    <lineage>
        <taxon>Archaea</taxon>
        <taxon>Methanobacteriati</taxon>
        <taxon>Methanobacteriota</taxon>
        <taxon>Stenosarchaea group</taxon>
        <taxon>Methanomicrobia</taxon>
        <taxon>Methanosarcinales</taxon>
        <taxon>Methanosarcinales incertae sedis</taxon>
        <taxon>GOM Arc I cluster</taxon>
        <taxon>Candidatus Argoarchaeum</taxon>
    </lineage>
</organism>
<evidence type="ECO:0000313" key="2">
    <source>
        <dbReference type="Proteomes" id="UP000291831"/>
    </source>
</evidence>